<dbReference type="Proteomes" id="UP000569732">
    <property type="component" value="Unassembled WGS sequence"/>
</dbReference>
<dbReference type="PANTHER" id="PTHR38847:SF1">
    <property type="entry name" value="PSEUDOURIDINE SYNTHASE RSUA_RLUA-LIKE DOMAIN-CONTAINING PROTEIN"/>
    <property type="match status" value="1"/>
</dbReference>
<keyword evidence="1" id="KW-0732">Signal</keyword>
<sequence>MTNFLQRRLLLYQLTLLIAPAAYTASSDTVIYPGEAYIQSANYSGTGCPVGSTNFIFHEEANEFSVNFKHFKVSSDANYNTSYCQLKLTIVAPPGVAYRLNSLTYKGRARLDQSGMATIANNSRLQGITPANKSTQYVYGSVNKTAEQYFQQTALAGQPQNWSTCSRHTPLEIKTEVNLSSKDLQSAITISSINVKILFSRKKCTNRLSAKSI</sequence>
<dbReference type="Pfam" id="PF14273">
    <property type="entry name" value="DUF4360"/>
    <property type="match status" value="1"/>
</dbReference>
<dbReference type="InterPro" id="IPR025649">
    <property type="entry name" value="DUF4360"/>
</dbReference>
<dbReference type="AlphaFoldDB" id="A0A853ICT3"/>
<dbReference type="EMBL" id="JACCKB010000020">
    <property type="protein sequence ID" value="NYZ66995.1"/>
    <property type="molecule type" value="Genomic_DNA"/>
</dbReference>
<protein>
    <submittedName>
        <fullName evidence="2">DUF4360 domain-containing protein</fullName>
    </submittedName>
</protein>
<accession>A0A853ICT3</accession>
<feature type="chain" id="PRO_5032542624" evidence="1">
    <location>
        <begin position="25"/>
        <end position="213"/>
    </location>
</feature>
<evidence type="ECO:0000256" key="1">
    <source>
        <dbReference type="SAM" id="SignalP"/>
    </source>
</evidence>
<dbReference type="RefSeq" id="WP_180569021.1">
    <property type="nucleotide sequence ID" value="NZ_JACCKB010000020.1"/>
</dbReference>
<proteinExistence type="predicted"/>
<name>A0A853ICT3_9GAMM</name>
<feature type="signal peptide" evidence="1">
    <location>
        <begin position="1"/>
        <end position="24"/>
    </location>
</feature>
<gene>
    <name evidence="2" type="ORF">H0A36_13325</name>
</gene>
<keyword evidence="3" id="KW-1185">Reference proteome</keyword>
<organism evidence="2 3">
    <name type="scientific">Spartinivicinus marinus</name>
    <dbReference type="NCBI Taxonomy" id="2994442"/>
    <lineage>
        <taxon>Bacteria</taxon>
        <taxon>Pseudomonadati</taxon>
        <taxon>Pseudomonadota</taxon>
        <taxon>Gammaproteobacteria</taxon>
        <taxon>Oceanospirillales</taxon>
        <taxon>Zooshikellaceae</taxon>
        <taxon>Spartinivicinus</taxon>
    </lineage>
</organism>
<reference evidence="2 3" key="1">
    <citation type="submission" date="2020-07" db="EMBL/GenBank/DDBJ databases">
        <title>Endozoicomonas sp. nov., isolated from sediment.</title>
        <authorList>
            <person name="Gu T."/>
        </authorList>
    </citation>
    <scope>NUCLEOTIDE SEQUENCE [LARGE SCALE GENOMIC DNA]</scope>
    <source>
        <strain evidence="2 3">SM1973</strain>
    </source>
</reference>
<comment type="caution">
    <text evidence="2">The sequence shown here is derived from an EMBL/GenBank/DDBJ whole genome shotgun (WGS) entry which is preliminary data.</text>
</comment>
<dbReference type="PANTHER" id="PTHR38847">
    <property type="match status" value="1"/>
</dbReference>
<evidence type="ECO:0000313" key="3">
    <source>
        <dbReference type="Proteomes" id="UP000569732"/>
    </source>
</evidence>
<evidence type="ECO:0000313" key="2">
    <source>
        <dbReference type="EMBL" id="NYZ66995.1"/>
    </source>
</evidence>